<keyword evidence="1" id="KW-0862">Zinc</keyword>
<dbReference type="Gene3D" id="2.60.120.920">
    <property type="match status" value="1"/>
</dbReference>
<dbReference type="EMBL" id="JANTQA010000015">
    <property type="protein sequence ID" value="KAJ3448279.1"/>
    <property type="molecule type" value="Genomic_DNA"/>
</dbReference>
<keyword evidence="1" id="KW-0863">Zinc-finger</keyword>
<feature type="compositionally biased region" description="Basic and acidic residues" evidence="2">
    <location>
        <begin position="301"/>
        <end position="320"/>
    </location>
</feature>
<evidence type="ECO:0000256" key="2">
    <source>
        <dbReference type="SAM" id="MobiDB-lite"/>
    </source>
</evidence>
<dbReference type="Proteomes" id="UP001146793">
    <property type="component" value="Unassembled WGS sequence"/>
</dbReference>
<keyword evidence="1" id="KW-0479">Metal-binding</keyword>
<feature type="compositionally biased region" description="Basic and acidic residues" evidence="2">
    <location>
        <begin position="277"/>
        <end position="293"/>
    </location>
</feature>
<evidence type="ECO:0000313" key="4">
    <source>
        <dbReference type="EMBL" id="KAJ3448279.1"/>
    </source>
</evidence>
<protein>
    <recommendedName>
        <fullName evidence="3">B box-type domain-containing protein</fullName>
    </recommendedName>
</protein>
<dbReference type="InterPro" id="IPR013320">
    <property type="entry name" value="ConA-like_dom_sf"/>
</dbReference>
<dbReference type="AlphaFoldDB" id="A0AAV8A403"/>
<organism evidence="4 5">
    <name type="scientific">Anaeramoeba flamelloides</name>
    <dbReference type="NCBI Taxonomy" id="1746091"/>
    <lineage>
        <taxon>Eukaryota</taxon>
        <taxon>Metamonada</taxon>
        <taxon>Anaeramoebidae</taxon>
        <taxon>Anaeramoeba</taxon>
    </lineage>
</organism>
<evidence type="ECO:0000256" key="1">
    <source>
        <dbReference type="PROSITE-ProRule" id="PRU00024"/>
    </source>
</evidence>
<evidence type="ECO:0000313" key="5">
    <source>
        <dbReference type="Proteomes" id="UP001146793"/>
    </source>
</evidence>
<accession>A0AAV8A403</accession>
<gene>
    <name evidence="4" type="ORF">M0812_00758</name>
</gene>
<dbReference type="InterPro" id="IPR043136">
    <property type="entry name" value="B30.2/SPRY_sf"/>
</dbReference>
<dbReference type="Gene3D" id="3.30.160.60">
    <property type="entry name" value="Classic Zinc Finger"/>
    <property type="match status" value="1"/>
</dbReference>
<evidence type="ECO:0000259" key="3">
    <source>
        <dbReference type="PROSITE" id="PS50119"/>
    </source>
</evidence>
<proteinExistence type="predicted"/>
<feature type="compositionally biased region" description="Basic residues" evidence="2">
    <location>
        <begin position="345"/>
        <end position="361"/>
    </location>
</feature>
<dbReference type="SUPFAM" id="SSF49899">
    <property type="entry name" value="Concanavalin A-like lectins/glucanases"/>
    <property type="match status" value="1"/>
</dbReference>
<feature type="compositionally biased region" description="Basic and acidic residues" evidence="2">
    <location>
        <begin position="328"/>
        <end position="344"/>
    </location>
</feature>
<sequence>MIKIKLPNKTKTKTKTKTKKKMVIVPKKKQGKISPTPKKGKVMCTSHQCPEKRSNYHCLKCNLYYCKKCKDQPQILFQKTKPKQHNHKKHKKYVKEIKHLIDKRNKKAKCIKHNQKFKFYCSNEDKLLCQKCTKRCILNNHTFFSLKEAVDKFNKKVAQILTQKVEEDLENQKSIYKIKKKKNKLRLRFKDAINTINIYSHLLKKKIEKVNNNHINLLKKYEINVLNKLEEIIKKKKKKKMMIKVVQNKIKIIKEFNHQNRIIELIKRSKKLINDQELERNRKKNETKNKIKEEEEGGVGVKEEGRVKEEGEGGRKREITDVDEEEKEKEREEGREKVEEEDKKEKRRSRRKKRANSKIQKKILQQSNTEIFDLNNKSEHIILKNDNKTALNNHHFLYLSVCGKNKYSSGRNQIKIKINRFKRNDHKDNYIKLGIIDSKKKKNYISNGNLNGTYFFQTYWNSVKKQSESGIIRWVNENKNEEKIVNRHIQEKDIFLINIDMEKRKISFQINNEDLGFSWKILPELNIKKVNLLVTFGGQEDYKNKISII</sequence>
<name>A0AAV8A403_9EUKA</name>
<feature type="region of interest" description="Disordered" evidence="2">
    <location>
        <begin position="277"/>
        <end position="362"/>
    </location>
</feature>
<reference evidence="4" key="1">
    <citation type="submission" date="2022-08" db="EMBL/GenBank/DDBJ databases">
        <title>Novel sulphate-reducing endosymbionts in the free-living metamonad Anaeramoeba.</title>
        <authorList>
            <person name="Jerlstrom-Hultqvist J."/>
            <person name="Cepicka I."/>
            <person name="Gallot-Lavallee L."/>
            <person name="Salas-Leiva D."/>
            <person name="Curtis B.A."/>
            <person name="Zahonova K."/>
            <person name="Pipaliya S."/>
            <person name="Dacks J."/>
            <person name="Roger A.J."/>
        </authorList>
    </citation>
    <scope>NUCLEOTIDE SEQUENCE</scope>
    <source>
        <strain evidence="4">Busselton2</strain>
    </source>
</reference>
<comment type="caution">
    <text evidence="4">The sequence shown here is derived from an EMBL/GenBank/DDBJ whole genome shotgun (WGS) entry which is preliminary data.</text>
</comment>
<feature type="domain" description="B box-type" evidence="3">
    <location>
        <begin position="105"/>
        <end position="152"/>
    </location>
</feature>
<dbReference type="PROSITE" id="PS50119">
    <property type="entry name" value="ZF_BBOX"/>
    <property type="match status" value="1"/>
</dbReference>
<dbReference type="InterPro" id="IPR000315">
    <property type="entry name" value="Znf_B-box"/>
</dbReference>
<dbReference type="GO" id="GO:0008270">
    <property type="term" value="F:zinc ion binding"/>
    <property type="evidence" value="ECO:0007669"/>
    <property type="project" value="UniProtKB-KW"/>
</dbReference>
<dbReference type="SUPFAM" id="SSF57845">
    <property type="entry name" value="B-box zinc-binding domain"/>
    <property type="match status" value="1"/>
</dbReference>